<organism evidence="1 2">
    <name type="scientific">Sarcoptes scabiei</name>
    <name type="common">Itch mite</name>
    <name type="synonym">Acarus scabiei</name>
    <dbReference type="NCBI Taxonomy" id="52283"/>
    <lineage>
        <taxon>Eukaryota</taxon>
        <taxon>Metazoa</taxon>
        <taxon>Ecdysozoa</taxon>
        <taxon>Arthropoda</taxon>
        <taxon>Chelicerata</taxon>
        <taxon>Arachnida</taxon>
        <taxon>Acari</taxon>
        <taxon>Acariformes</taxon>
        <taxon>Sarcoptiformes</taxon>
        <taxon>Astigmata</taxon>
        <taxon>Psoroptidia</taxon>
        <taxon>Sarcoptoidea</taxon>
        <taxon>Sarcoptidae</taxon>
        <taxon>Sarcoptinae</taxon>
        <taxon>Sarcoptes</taxon>
    </lineage>
</organism>
<dbReference type="EMBL" id="JXLN01004287">
    <property type="protein sequence ID" value="KPM03159.1"/>
    <property type="molecule type" value="Genomic_DNA"/>
</dbReference>
<comment type="caution">
    <text evidence="1">The sequence shown here is derived from an EMBL/GenBank/DDBJ whole genome shotgun (WGS) entry which is preliminary data.</text>
</comment>
<proteinExistence type="predicted"/>
<sequence length="80" mass="9004">MEFFRKRPSISVAKATVQRNQSCNCVHGICLSEDENSIRSSSNNKHPTKASCFCYNGYTGKDCSINYDECLSERNPCKNS</sequence>
<gene>
    <name evidence="1" type="ORF">QR98_0015890</name>
</gene>
<dbReference type="OrthoDB" id="283575at2759"/>
<dbReference type="AlphaFoldDB" id="A0A131ZXD6"/>
<reference evidence="1 2" key="1">
    <citation type="journal article" date="2015" name="Parasit. Vectors">
        <title>Draft genome of the scabies mite.</title>
        <authorList>
            <person name="Rider S.D.Jr."/>
            <person name="Morgan M.S."/>
            <person name="Arlian L.G."/>
        </authorList>
    </citation>
    <scope>NUCLEOTIDE SEQUENCE [LARGE SCALE GENOMIC DNA]</scope>
    <source>
        <strain evidence="1">Arlian Lab</strain>
    </source>
</reference>
<evidence type="ECO:0000313" key="2">
    <source>
        <dbReference type="Proteomes" id="UP000616769"/>
    </source>
</evidence>
<name>A0A131ZXD6_SARSC</name>
<dbReference type="Proteomes" id="UP000616769">
    <property type="component" value="Unassembled WGS sequence"/>
</dbReference>
<accession>A0A131ZXD6</accession>
<evidence type="ECO:0008006" key="3">
    <source>
        <dbReference type="Google" id="ProtNLM"/>
    </source>
</evidence>
<protein>
    <recommendedName>
        <fullName evidence="3">EGF-like domain-containing protein</fullName>
    </recommendedName>
</protein>
<evidence type="ECO:0000313" key="1">
    <source>
        <dbReference type="EMBL" id="KPM03159.1"/>
    </source>
</evidence>
<dbReference type="VEuPathDB" id="VectorBase:SSCA000310"/>